<evidence type="ECO:0000259" key="6">
    <source>
        <dbReference type="Pfam" id="PF07807"/>
    </source>
</evidence>
<keyword evidence="3" id="KW-0677">Repeat</keyword>
<feature type="compositionally biased region" description="Basic residues" evidence="5">
    <location>
        <begin position="369"/>
        <end position="379"/>
    </location>
</feature>
<feature type="compositionally biased region" description="Low complexity" evidence="5">
    <location>
        <begin position="106"/>
        <end position="116"/>
    </location>
</feature>
<evidence type="ECO:0000256" key="1">
    <source>
        <dbReference type="ARBA" id="ARBA00004123"/>
    </source>
</evidence>
<comment type="subcellular location">
    <subcellularLocation>
        <location evidence="1">Nucleus</location>
    </subcellularLocation>
</comment>
<dbReference type="InterPro" id="IPR012916">
    <property type="entry name" value="RED_N"/>
</dbReference>
<feature type="compositionally biased region" description="Basic and acidic residues" evidence="5">
    <location>
        <begin position="263"/>
        <end position="273"/>
    </location>
</feature>
<dbReference type="AlphaFoldDB" id="A0A6P7T3J6"/>
<feature type="domain" description="Protein RED C-terminal" evidence="6">
    <location>
        <begin position="576"/>
        <end position="682"/>
    </location>
</feature>
<dbReference type="InterPro" id="IPR039896">
    <property type="entry name" value="Red-like"/>
</dbReference>
<feature type="compositionally biased region" description="Basic and acidic residues" evidence="5">
    <location>
        <begin position="432"/>
        <end position="517"/>
    </location>
</feature>
<dbReference type="RefSeq" id="XP_029644965.1">
    <property type="nucleotide sequence ID" value="XM_029789105.2"/>
</dbReference>
<feature type="region of interest" description="Disordered" evidence="5">
    <location>
        <begin position="1"/>
        <end position="28"/>
    </location>
</feature>
<evidence type="ECO:0000256" key="5">
    <source>
        <dbReference type="SAM" id="MobiDB-lite"/>
    </source>
</evidence>
<organism evidence="8 9">
    <name type="scientific">Octopus sinensis</name>
    <name type="common">East Asian common octopus</name>
    <dbReference type="NCBI Taxonomy" id="2607531"/>
    <lineage>
        <taxon>Eukaryota</taxon>
        <taxon>Metazoa</taxon>
        <taxon>Spiralia</taxon>
        <taxon>Lophotrochozoa</taxon>
        <taxon>Mollusca</taxon>
        <taxon>Cephalopoda</taxon>
        <taxon>Coleoidea</taxon>
        <taxon>Octopodiformes</taxon>
        <taxon>Octopoda</taxon>
        <taxon>Incirrata</taxon>
        <taxon>Octopodidae</taxon>
        <taxon>Octopus</taxon>
    </lineage>
</organism>
<keyword evidence="8" id="KW-1185">Reference proteome</keyword>
<keyword evidence="4" id="KW-0539">Nucleus</keyword>
<dbReference type="PANTHER" id="PTHR12765">
    <property type="entry name" value="RED PROTEIN IK FACTOR CYTOKINE IK"/>
    <property type="match status" value="1"/>
</dbReference>
<feature type="region of interest" description="Disordered" evidence="5">
    <location>
        <begin position="43"/>
        <end position="152"/>
    </location>
</feature>
<evidence type="ECO:0000256" key="2">
    <source>
        <dbReference type="ARBA" id="ARBA00006660"/>
    </source>
</evidence>
<sequence>MPKEDAEAYSNPLPPADYNAEVGDDAHPLTNEDFRKLLMTPRVAAGSSSSGHVSLSALSSSRSSASAAAAANAGSASSASHDLSGGAAGSSGLGSASGAHGGLGSGVSELGSSATGAGAGDDGGNLSGYEDAHELGEQDDDDPATRRRKKKSYYARLKRLEEDRQKELAQKYRDRAKERRDGLNRDYAETEIISTTADYRAVAPDAKSGENYAERRKQIIQESKYLGGDMEHTHLVKGLDYALLEKVRAEITSKEREEEEELEKALTQKKEKEEDPEDQILFKTKMGRNIYRIIFKSKYPERNELFLPSRMAYVVDLEDEFADSDVPTTLIRSKVDCPVPESDTTLTTNDIVINKLTQILSYLRQGRRENKKLKKKEKNKMKEDARPGSNAGGGNGGSGSAGDKMLLPGHDESIYGDLGEYNPSVMSGQFSKSKDKRDRKDRDRSDRDRDRSDRDRGDRGDRDRDRDRDLDHRDHDGSYYSRDKDRSSSGMDRRDRDRSDRDYDRDRSSKKTYFEKPADEDEDKDRMPNSAKDLVKSINECFKSFAEIEEEKEKAATKKEEERLRKLKAKMEIDSYAECYPGMMESADAIDDSDDEVDYTKMDHGNKKGPIGRWDFDSQEEYSEYMANKEAMPKAAFQYGVKMADGRKTRRTGPKDEKAELDRQWQKIQRIIEKRKTTDDNYEYKRMKY</sequence>
<dbReference type="KEGG" id="osn:115219053"/>
<evidence type="ECO:0000313" key="8">
    <source>
        <dbReference type="Proteomes" id="UP000515154"/>
    </source>
</evidence>
<feature type="region of interest" description="Disordered" evidence="5">
    <location>
        <begin position="367"/>
        <end position="532"/>
    </location>
</feature>
<name>A0A6P7T3J6_9MOLL</name>
<evidence type="ECO:0000259" key="7">
    <source>
        <dbReference type="Pfam" id="PF07808"/>
    </source>
</evidence>
<evidence type="ECO:0000313" key="9">
    <source>
        <dbReference type="RefSeq" id="XP_029644965.1"/>
    </source>
</evidence>
<dbReference type="Pfam" id="PF07807">
    <property type="entry name" value="RED_C"/>
    <property type="match status" value="1"/>
</dbReference>
<feature type="compositionally biased region" description="Low complexity" evidence="5">
    <location>
        <begin position="43"/>
        <end position="85"/>
    </location>
</feature>
<feature type="domain" description="RED-like N-terminal" evidence="7">
    <location>
        <begin position="149"/>
        <end position="377"/>
    </location>
</feature>
<feature type="compositionally biased region" description="Gly residues" evidence="5">
    <location>
        <begin position="117"/>
        <end position="126"/>
    </location>
</feature>
<dbReference type="Pfam" id="PF07808">
    <property type="entry name" value="RED_N"/>
    <property type="match status" value="1"/>
</dbReference>
<evidence type="ECO:0000256" key="4">
    <source>
        <dbReference type="ARBA" id="ARBA00023242"/>
    </source>
</evidence>
<feature type="region of interest" description="Disordered" evidence="5">
    <location>
        <begin position="253"/>
        <end position="276"/>
    </location>
</feature>
<comment type="similarity">
    <text evidence="2">Belongs to the RED family.</text>
</comment>
<reference evidence="9" key="1">
    <citation type="submission" date="2025-08" db="UniProtKB">
        <authorList>
            <consortium name="RefSeq"/>
        </authorList>
    </citation>
    <scope>IDENTIFICATION</scope>
</reference>
<dbReference type="InterPro" id="IPR012492">
    <property type="entry name" value="RED_C"/>
</dbReference>
<dbReference type="Proteomes" id="UP000515154">
    <property type="component" value="Linkage group LG14"/>
</dbReference>
<protein>
    <submittedName>
        <fullName evidence="9">Protein Red-like</fullName>
    </submittedName>
</protein>
<accession>A0A6P7T3J6</accession>
<dbReference type="GO" id="GO:0005634">
    <property type="term" value="C:nucleus"/>
    <property type="evidence" value="ECO:0007669"/>
    <property type="project" value="UniProtKB-SubCell"/>
</dbReference>
<feature type="compositionally biased region" description="Gly residues" evidence="5">
    <location>
        <begin position="390"/>
        <end position="400"/>
    </location>
</feature>
<gene>
    <name evidence="9" type="primary">LOC115219053</name>
</gene>
<evidence type="ECO:0000256" key="3">
    <source>
        <dbReference type="ARBA" id="ARBA00022737"/>
    </source>
</evidence>
<proteinExistence type="inferred from homology"/>